<reference evidence="4 5" key="1">
    <citation type="submission" date="2016-07" db="EMBL/GenBank/DDBJ databases">
        <title>Draft Genome Sequence of Methylobrevis pamukkalensis PK2.</title>
        <authorList>
            <person name="Vasilenko O.V."/>
            <person name="Doronina N.V."/>
            <person name="Shmareva M.N."/>
            <person name="Tarlachkov S.V."/>
            <person name="Mustakhimov I."/>
            <person name="Trotsenko Y.A."/>
        </authorList>
    </citation>
    <scope>NUCLEOTIDE SEQUENCE [LARGE SCALE GENOMIC DNA]</scope>
    <source>
        <strain evidence="4 5">PK2</strain>
    </source>
</reference>
<accession>A0A1E3H7Q1</accession>
<dbReference type="InterPro" id="IPR008007">
    <property type="entry name" value="Peptidase_M42"/>
</dbReference>
<comment type="caution">
    <text evidence="4">The sequence shown here is derived from an EMBL/GenBank/DDBJ whole genome shotgun (WGS) entry which is preliminary data.</text>
</comment>
<dbReference type="Pfam" id="PF05343">
    <property type="entry name" value="Peptidase_M42"/>
    <property type="match status" value="1"/>
</dbReference>
<gene>
    <name evidence="4" type="primary">pepA_1</name>
    <name evidence="4" type="ORF">A6302_00296</name>
</gene>
<dbReference type="PATRIC" id="fig|1439726.3.peg.311"/>
<keyword evidence="4" id="KW-0645">Protease</keyword>
<feature type="compositionally biased region" description="Low complexity" evidence="3">
    <location>
        <begin position="107"/>
        <end position="122"/>
    </location>
</feature>
<proteinExistence type="predicted"/>
<dbReference type="PANTHER" id="PTHR32481:SF7">
    <property type="entry name" value="AMINOPEPTIDASE YHFE-RELATED"/>
    <property type="match status" value="1"/>
</dbReference>
<dbReference type="PANTHER" id="PTHR32481">
    <property type="entry name" value="AMINOPEPTIDASE"/>
    <property type="match status" value="1"/>
</dbReference>
<dbReference type="EC" id="3.4.11.7" evidence="4"/>
<dbReference type="Gene3D" id="3.40.630.10">
    <property type="entry name" value="Zn peptidases"/>
    <property type="match status" value="1"/>
</dbReference>
<dbReference type="AlphaFoldDB" id="A0A1E3H7Q1"/>
<evidence type="ECO:0000256" key="2">
    <source>
        <dbReference type="ARBA" id="ARBA00022801"/>
    </source>
</evidence>
<evidence type="ECO:0000256" key="3">
    <source>
        <dbReference type="SAM" id="MobiDB-lite"/>
    </source>
</evidence>
<keyword evidence="1" id="KW-0479">Metal-binding</keyword>
<keyword evidence="2 4" id="KW-0378">Hydrolase</keyword>
<keyword evidence="5" id="KW-1185">Reference proteome</keyword>
<dbReference type="GO" id="GO:0046872">
    <property type="term" value="F:metal ion binding"/>
    <property type="evidence" value="ECO:0007669"/>
    <property type="project" value="UniProtKB-KW"/>
</dbReference>
<evidence type="ECO:0000313" key="5">
    <source>
        <dbReference type="Proteomes" id="UP000094622"/>
    </source>
</evidence>
<protein>
    <submittedName>
        <fullName evidence="4">Glutamyl aminopeptidase</fullName>
        <ecNumber evidence="4">3.4.11.7</ecNumber>
    </submittedName>
</protein>
<keyword evidence="4" id="KW-0031">Aminopeptidase</keyword>
<name>A0A1E3H7Q1_9HYPH</name>
<sequence length="122" mass="13407">MPRLAIDSDYLLKRLDTLLSIPSPAGYTDMIVRECSAELERLGVKPELTRRGAIRAVTRGKARRPGRAIIAHVDTLGAQVKAIKDNGRLELVPIGHWSARFAEARAPRSTPRRAPGAARSCR</sequence>
<evidence type="ECO:0000256" key="1">
    <source>
        <dbReference type="ARBA" id="ARBA00022723"/>
    </source>
</evidence>
<dbReference type="GO" id="GO:0004230">
    <property type="term" value="F:glutamyl aminopeptidase activity"/>
    <property type="evidence" value="ECO:0007669"/>
    <property type="project" value="UniProtKB-EC"/>
</dbReference>
<dbReference type="InterPro" id="IPR051464">
    <property type="entry name" value="Peptidase_M42_aminopept"/>
</dbReference>
<organism evidence="4 5">
    <name type="scientific">Methylobrevis pamukkalensis</name>
    <dbReference type="NCBI Taxonomy" id="1439726"/>
    <lineage>
        <taxon>Bacteria</taxon>
        <taxon>Pseudomonadati</taxon>
        <taxon>Pseudomonadota</taxon>
        <taxon>Alphaproteobacteria</taxon>
        <taxon>Hyphomicrobiales</taxon>
        <taxon>Pleomorphomonadaceae</taxon>
        <taxon>Methylobrevis</taxon>
    </lineage>
</organism>
<dbReference type="SUPFAM" id="SSF53187">
    <property type="entry name" value="Zn-dependent exopeptidases"/>
    <property type="match status" value="1"/>
</dbReference>
<feature type="region of interest" description="Disordered" evidence="3">
    <location>
        <begin position="103"/>
        <end position="122"/>
    </location>
</feature>
<dbReference type="EMBL" id="MCRJ01000003">
    <property type="protein sequence ID" value="ODN72369.1"/>
    <property type="molecule type" value="Genomic_DNA"/>
</dbReference>
<evidence type="ECO:0000313" key="4">
    <source>
        <dbReference type="EMBL" id="ODN72369.1"/>
    </source>
</evidence>
<dbReference type="Proteomes" id="UP000094622">
    <property type="component" value="Unassembled WGS sequence"/>
</dbReference>